<keyword evidence="2" id="KW-0812">Transmembrane</keyword>
<reference evidence="3" key="1">
    <citation type="submission" date="2016-06" db="UniProtKB">
        <authorList>
            <consortium name="WormBaseParasite"/>
        </authorList>
    </citation>
    <scope>IDENTIFICATION</scope>
</reference>
<organism evidence="3">
    <name type="scientific">Gongylonema pulchrum</name>
    <dbReference type="NCBI Taxonomy" id="637853"/>
    <lineage>
        <taxon>Eukaryota</taxon>
        <taxon>Metazoa</taxon>
        <taxon>Ecdysozoa</taxon>
        <taxon>Nematoda</taxon>
        <taxon>Chromadorea</taxon>
        <taxon>Rhabditida</taxon>
        <taxon>Spirurina</taxon>
        <taxon>Spiruromorpha</taxon>
        <taxon>Spiruroidea</taxon>
        <taxon>Gongylonematidae</taxon>
        <taxon>Gongylonema</taxon>
    </lineage>
</organism>
<evidence type="ECO:0000313" key="3">
    <source>
        <dbReference type="WBParaSite" id="GPUH_0000660801-mRNA-1"/>
    </source>
</evidence>
<feature type="transmembrane region" description="Helical" evidence="2">
    <location>
        <begin position="61"/>
        <end position="80"/>
    </location>
</feature>
<evidence type="ECO:0000256" key="1">
    <source>
        <dbReference type="SAM" id="Coils"/>
    </source>
</evidence>
<proteinExistence type="predicted"/>
<keyword evidence="1" id="KW-0175">Coiled coil</keyword>
<accession>A0A183DD08</accession>
<keyword evidence="2" id="KW-0472">Membrane</keyword>
<evidence type="ECO:0000256" key="2">
    <source>
        <dbReference type="SAM" id="Phobius"/>
    </source>
</evidence>
<dbReference type="WBParaSite" id="GPUH_0000660801-mRNA-1">
    <property type="protein sequence ID" value="GPUH_0000660801-mRNA-1"/>
    <property type="gene ID" value="GPUH_0000660801"/>
</dbReference>
<keyword evidence="2" id="KW-1133">Transmembrane helix</keyword>
<name>A0A183DD08_9BILA</name>
<feature type="coiled-coil region" evidence="1">
    <location>
        <begin position="1"/>
        <end position="45"/>
    </location>
</feature>
<protein>
    <submittedName>
        <fullName evidence="3">ING domain-containing protein</fullName>
    </submittedName>
</protein>
<sequence length="95" mass="11053">LEDFAAKRNELLADLADFQQSKQFIEETMKTISDLNEEKDAHSEMIQQINMVSSLICFKKCFSGSVVFCFMIMCVWKSFFPGKKSLFHFLSRPQI</sequence>
<dbReference type="AlphaFoldDB" id="A0A183DD08"/>